<keyword evidence="4 6" id="KW-0472">Membrane</keyword>
<evidence type="ECO:0000256" key="3">
    <source>
        <dbReference type="ARBA" id="ARBA00022989"/>
    </source>
</evidence>
<evidence type="ECO:0000256" key="2">
    <source>
        <dbReference type="ARBA" id="ARBA00022692"/>
    </source>
</evidence>
<feature type="transmembrane region" description="Helical" evidence="6">
    <location>
        <begin position="165"/>
        <end position="183"/>
    </location>
</feature>
<evidence type="ECO:0000256" key="1">
    <source>
        <dbReference type="ARBA" id="ARBA00004127"/>
    </source>
</evidence>
<feature type="transmembrane region" description="Helical" evidence="6">
    <location>
        <begin position="94"/>
        <end position="112"/>
    </location>
</feature>
<accession>A0A2T9ZCK0</accession>
<dbReference type="PANTHER" id="PTHR14624:SF0">
    <property type="entry name" value="POLYPRENOL REDUCTASE"/>
    <property type="match status" value="1"/>
</dbReference>
<dbReference type="PANTHER" id="PTHR14624">
    <property type="entry name" value="DFG10 PROTEIN"/>
    <property type="match status" value="1"/>
</dbReference>
<keyword evidence="2 6" id="KW-0812">Transmembrane</keyword>
<evidence type="ECO:0000256" key="6">
    <source>
        <dbReference type="SAM" id="Phobius"/>
    </source>
</evidence>
<dbReference type="PROSITE" id="PS50244">
    <property type="entry name" value="S5A_REDUCTASE"/>
    <property type="match status" value="1"/>
</dbReference>
<dbReference type="STRING" id="133381.A0A2T9ZCK0"/>
<evidence type="ECO:0000256" key="4">
    <source>
        <dbReference type="ARBA" id="ARBA00023136"/>
    </source>
</evidence>
<dbReference type="Proteomes" id="UP000245609">
    <property type="component" value="Unassembled WGS sequence"/>
</dbReference>
<dbReference type="UniPathway" id="UPA00378"/>
<feature type="transmembrane region" description="Helical" evidence="6">
    <location>
        <begin position="299"/>
        <end position="324"/>
    </location>
</feature>
<name>A0A2T9ZCK0_9FUNG</name>
<dbReference type="GO" id="GO:0005783">
    <property type="term" value="C:endoplasmic reticulum"/>
    <property type="evidence" value="ECO:0007669"/>
    <property type="project" value="TreeGrafter"/>
</dbReference>
<feature type="domain" description="3-oxo-5-alpha-steroid 4-dehydrogenase C-terminal" evidence="7">
    <location>
        <begin position="232"/>
        <end position="357"/>
    </location>
</feature>
<reference evidence="8 9" key="1">
    <citation type="journal article" date="2018" name="MBio">
        <title>Comparative Genomics Reveals the Core Gene Toolbox for the Fungus-Insect Symbiosis.</title>
        <authorList>
            <person name="Wang Y."/>
            <person name="Stata M."/>
            <person name="Wang W."/>
            <person name="Stajich J.E."/>
            <person name="White M.M."/>
            <person name="Moncalvo J.M."/>
        </authorList>
    </citation>
    <scope>NUCLEOTIDE SEQUENCE [LARGE SCALE GENOMIC DNA]</scope>
    <source>
        <strain evidence="8 9">SC-DP-2</strain>
    </source>
</reference>
<dbReference type="GO" id="GO:0006488">
    <property type="term" value="P:dolichol-linked oligosaccharide biosynthetic process"/>
    <property type="evidence" value="ECO:0007669"/>
    <property type="project" value="InterPro"/>
</dbReference>
<evidence type="ECO:0000256" key="5">
    <source>
        <dbReference type="SAM" id="MobiDB-lite"/>
    </source>
</evidence>
<dbReference type="AlphaFoldDB" id="A0A2T9ZCK0"/>
<evidence type="ECO:0000313" key="8">
    <source>
        <dbReference type="EMBL" id="PVV02311.1"/>
    </source>
</evidence>
<comment type="caution">
    <text evidence="8">The sequence shown here is derived from an EMBL/GenBank/DDBJ whole genome shotgun (WGS) entry which is preliminary data.</text>
</comment>
<dbReference type="InterPro" id="IPR039698">
    <property type="entry name" value="Dfg10/SRD5A3"/>
</dbReference>
<organism evidence="8 9">
    <name type="scientific">Smittium megazygosporum</name>
    <dbReference type="NCBI Taxonomy" id="133381"/>
    <lineage>
        <taxon>Eukaryota</taxon>
        <taxon>Fungi</taxon>
        <taxon>Fungi incertae sedis</taxon>
        <taxon>Zoopagomycota</taxon>
        <taxon>Kickxellomycotina</taxon>
        <taxon>Harpellomycetes</taxon>
        <taxon>Harpellales</taxon>
        <taxon>Legeriomycetaceae</taxon>
        <taxon>Smittium</taxon>
    </lineage>
</organism>
<evidence type="ECO:0000313" key="9">
    <source>
        <dbReference type="Proteomes" id="UP000245609"/>
    </source>
</evidence>
<dbReference type="Pfam" id="PF02544">
    <property type="entry name" value="Steroid_dh"/>
    <property type="match status" value="1"/>
</dbReference>
<protein>
    <recommendedName>
        <fullName evidence="7">3-oxo-5-alpha-steroid 4-dehydrogenase C-terminal domain-containing protein</fullName>
    </recommendedName>
</protein>
<feature type="region of interest" description="Disordered" evidence="5">
    <location>
        <begin position="45"/>
        <end position="68"/>
    </location>
</feature>
<dbReference type="InterPro" id="IPR001104">
    <property type="entry name" value="3-oxo-5_a-steroid_4-DH_C"/>
</dbReference>
<comment type="subcellular location">
    <subcellularLocation>
        <location evidence="1">Endomembrane system</location>
        <topology evidence="1">Multi-pass membrane protein</topology>
    </subcellularLocation>
</comment>
<evidence type="ECO:0000259" key="7">
    <source>
        <dbReference type="Pfam" id="PF02544"/>
    </source>
</evidence>
<feature type="compositionally biased region" description="Basic and acidic residues" evidence="5">
    <location>
        <begin position="49"/>
        <end position="68"/>
    </location>
</feature>
<keyword evidence="3 6" id="KW-1133">Transmembrane helix</keyword>
<feature type="transmembrane region" description="Helical" evidence="6">
    <location>
        <begin position="204"/>
        <end position="224"/>
    </location>
</feature>
<gene>
    <name evidence="8" type="ORF">BB560_003237</name>
</gene>
<dbReference type="GO" id="GO:0016095">
    <property type="term" value="P:polyprenol catabolic process"/>
    <property type="evidence" value="ECO:0007669"/>
    <property type="project" value="TreeGrafter"/>
</dbReference>
<dbReference type="EMBL" id="MBFS01000516">
    <property type="protein sequence ID" value="PVV02311.1"/>
    <property type="molecule type" value="Genomic_DNA"/>
</dbReference>
<sequence length="358" mass="41028">MLLAYICRSFYTIAAVSAIFFEAFPDFRSTFIHYGKVKLTSESAPEVEPETKEGSKSTTKRSLETKPQKEIKKNNVSSSLLKVFDITVSKNKFTYFYIIGTMVSSLLLQQLLKLENANSGELYEVEPPFIDFWKFLECKYSPLKAQYTSVLSSNNISLCDPFVDPLFKVSIYILGLYTIHLFLRMYETTLLQPFSPAKIHVGHFITGIIFYILTPFAVFVDGIYKNGNPPSSNTVVLLLSSTLFFYSVYKRYKLHCILYELKKSTVCASAAKKGEIELYNIPTGEWFNLISSPHYLAEILMYFSLFVMAGGNSVTFMTLLFWVVTNLTISAIETHKWYKQKFGSKYPSQRYAIFPYIC</sequence>
<keyword evidence="9" id="KW-1185">Reference proteome</keyword>
<dbReference type="GO" id="GO:0003865">
    <property type="term" value="F:3-oxo-5-alpha-steroid 4-dehydrogenase activity"/>
    <property type="evidence" value="ECO:0007669"/>
    <property type="project" value="TreeGrafter"/>
</dbReference>
<feature type="transmembrane region" description="Helical" evidence="6">
    <location>
        <begin position="230"/>
        <end position="249"/>
    </location>
</feature>
<dbReference type="OrthoDB" id="5593511at2759"/>
<proteinExistence type="predicted"/>